<dbReference type="InterPro" id="IPR036388">
    <property type="entry name" value="WH-like_DNA-bd_sf"/>
</dbReference>
<keyword evidence="2" id="KW-0805">Transcription regulation</keyword>
<evidence type="ECO:0000313" key="6">
    <source>
        <dbReference type="Proteomes" id="UP000281028"/>
    </source>
</evidence>
<dbReference type="EMBL" id="RIAR02000001">
    <property type="protein sequence ID" value="NSL90769.1"/>
    <property type="molecule type" value="Genomic_DNA"/>
</dbReference>
<evidence type="ECO:0000256" key="2">
    <source>
        <dbReference type="ARBA" id="ARBA00023015"/>
    </source>
</evidence>
<dbReference type="Proteomes" id="UP000281028">
    <property type="component" value="Unassembled WGS sequence"/>
</dbReference>
<comment type="similarity">
    <text evidence="1">Belongs to the LysR transcriptional regulatory family.</text>
</comment>
<gene>
    <name evidence="5" type="ORF">ECE50_028355</name>
</gene>
<comment type="caution">
    <text evidence="5">The sequence shown here is derived from an EMBL/GenBank/DDBJ whole genome shotgun (WGS) entry which is preliminary data.</text>
</comment>
<dbReference type="Pfam" id="PF00126">
    <property type="entry name" value="HTH_1"/>
    <property type="match status" value="1"/>
</dbReference>
<evidence type="ECO:0000256" key="3">
    <source>
        <dbReference type="ARBA" id="ARBA00023125"/>
    </source>
</evidence>
<accession>A0A3S1D3B1</accession>
<keyword evidence="3" id="KW-0238">DNA-binding</keyword>
<reference evidence="5" key="1">
    <citation type="submission" date="2020-05" db="EMBL/GenBank/DDBJ databases">
        <title>Chitinophaga laudate sp. nov., isolated from a tropical peat swamp.</title>
        <authorList>
            <person name="Goh C.B.S."/>
            <person name="Lee M.S."/>
            <person name="Parimannan S."/>
            <person name="Pasbakhsh P."/>
            <person name="Yule C.M."/>
            <person name="Rajandas H."/>
            <person name="Loke S."/>
            <person name="Croft L."/>
            <person name="Tan J.B.L."/>
        </authorList>
    </citation>
    <scope>NUCLEOTIDE SEQUENCE</scope>
    <source>
        <strain evidence="5">Mgbs1</strain>
    </source>
</reference>
<evidence type="ECO:0000256" key="1">
    <source>
        <dbReference type="ARBA" id="ARBA00009437"/>
    </source>
</evidence>
<dbReference type="CDD" id="cd05466">
    <property type="entry name" value="PBP2_LTTR_substrate"/>
    <property type="match status" value="1"/>
</dbReference>
<dbReference type="InterPro" id="IPR036390">
    <property type="entry name" value="WH_DNA-bd_sf"/>
</dbReference>
<protein>
    <submittedName>
        <fullName evidence="5">LysR family transcriptional regulator</fullName>
    </submittedName>
</protein>
<dbReference type="Pfam" id="PF03466">
    <property type="entry name" value="LysR_substrate"/>
    <property type="match status" value="1"/>
</dbReference>
<dbReference type="InterPro" id="IPR000847">
    <property type="entry name" value="LysR_HTH_N"/>
</dbReference>
<dbReference type="AlphaFoldDB" id="A0A3S1D3B1"/>
<dbReference type="InterPro" id="IPR005119">
    <property type="entry name" value="LysR_subst-bd"/>
</dbReference>
<dbReference type="SUPFAM" id="SSF46785">
    <property type="entry name" value="Winged helix' DNA-binding domain"/>
    <property type="match status" value="1"/>
</dbReference>
<dbReference type="PROSITE" id="PS50931">
    <property type="entry name" value="HTH_LYSR"/>
    <property type="match status" value="1"/>
</dbReference>
<dbReference type="OrthoDB" id="9803735at2"/>
<sequence>MEIRHLKLVKAIVEQGSIANAIDELHLTASALSYQLKEAEQQLGTPIFLRVNKKLVLTAAGHEVYNTAVSILKELNQLSNNVKEVQQGRSGTIRLSVQYYTTWHWLPAVISRFHESFPNIDVRVVFAENEVAMEELRGGSIDLLLTCMQTEKHPVTYATLFKDEMVALTPDNDYWRSKTFAAADDFRDANLIVHARPEKSDVLYTEVLQPAGIMPRSITVLPLADAALAMIRSGMGVSVMTRTAVQSALTGEDIRVLPVTAHGLFKYQYAAMLHREHMPPYLDAFIRHLSFSSVKPAEL</sequence>
<dbReference type="GO" id="GO:0003700">
    <property type="term" value="F:DNA-binding transcription factor activity"/>
    <property type="evidence" value="ECO:0007669"/>
    <property type="project" value="InterPro"/>
</dbReference>
<evidence type="ECO:0000256" key="4">
    <source>
        <dbReference type="ARBA" id="ARBA00023163"/>
    </source>
</evidence>
<dbReference type="GO" id="GO:0000976">
    <property type="term" value="F:transcription cis-regulatory region binding"/>
    <property type="evidence" value="ECO:0007669"/>
    <property type="project" value="TreeGrafter"/>
</dbReference>
<dbReference type="Gene3D" id="3.40.190.290">
    <property type="match status" value="1"/>
</dbReference>
<keyword evidence="4" id="KW-0804">Transcription</keyword>
<keyword evidence="6" id="KW-1185">Reference proteome</keyword>
<dbReference type="PANTHER" id="PTHR30126">
    <property type="entry name" value="HTH-TYPE TRANSCRIPTIONAL REGULATOR"/>
    <property type="match status" value="1"/>
</dbReference>
<proteinExistence type="inferred from homology"/>
<evidence type="ECO:0000313" key="5">
    <source>
        <dbReference type="EMBL" id="NSL90769.1"/>
    </source>
</evidence>
<dbReference type="SUPFAM" id="SSF53850">
    <property type="entry name" value="Periplasmic binding protein-like II"/>
    <property type="match status" value="1"/>
</dbReference>
<organism evidence="5 6">
    <name type="scientific">Chitinophaga solisilvae</name>
    <dbReference type="NCBI Taxonomy" id="1233460"/>
    <lineage>
        <taxon>Bacteria</taxon>
        <taxon>Pseudomonadati</taxon>
        <taxon>Bacteroidota</taxon>
        <taxon>Chitinophagia</taxon>
        <taxon>Chitinophagales</taxon>
        <taxon>Chitinophagaceae</taxon>
        <taxon>Chitinophaga</taxon>
    </lineage>
</organism>
<dbReference type="PANTHER" id="PTHR30126:SF40">
    <property type="entry name" value="HTH-TYPE TRANSCRIPTIONAL REGULATOR GLTR"/>
    <property type="match status" value="1"/>
</dbReference>
<name>A0A3S1D3B1_9BACT</name>
<dbReference type="Gene3D" id="1.10.10.10">
    <property type="entry name" value="Winged helix-like DNA-binding domain superfamily/Winged helix DNA-binding domain"/>
    <property type="match status" value="1"/>
</dbReference>